<proteinExistence type="predicted"/>
<gene>
    <name evidence="2" type="ORF">SAMN04487864_102163</name>
</gene>
<dbReference type="OrthoDB" id="5458396at2"/>
<organism evidence="2 3">
    <name type="scientific">Succiniclasticum ruminis</name>
    <dbReference type="NCBI Taxonomy" id="40841"/>
    <lineage>
        <taxon>Bacteria</taxon>
        <taxon>Bacillati</taxon>
        <taxon>Bacillota</taxon>
        <taxon>Negativicutes</taxon>
        <taxon>Acidaminococcales</taxon>
        <taxon>Acidaminococcaceae</taxon>
        <taxon>Succiniclasticum</taxon>
    </lineage>
</organism>
<evidence type="ECO:0000256" key="1">
    <source>
        <dbReference type="SAM" id="Coils"/>
    </source>
</evidence>
<protein>
    <recommendedName>
        <fullName evidence="4">Nif11-like leader peptide domain-containing protein</fullName>
    </recommendedName>
</protein>
<dbReference type="Proteomes" id="UP000198943">
    <property type="component" value="Unassembled WGS sequence"/>
</dbReference>
<dbReference type="AlphaFoldDB" id="A0A1G6IND8"/>
<keyword evidence="1" id="KW-0175">Coiled coil</keyword>
<evidence type="ECO:0000313" key="3">
    <source>
        <dbReference type="Proteomes" id="UP000198943"/>
    </source>
</evidence>
<evidence type="ECO:0000313" key="2">
    <source>
        <dbReference type="EMBL" id="SDC08072.1"/>
    </source>
</evidence>
<dbReference type="EMBL" id="FMYW01000002">
    <property type="protein sequence ID" value="SDC08072.1"/>
    <property type="molecule type" value="Genomic_DNA"/>
</dbReference>
<reference evidence="3" key="1">
    <citation type="submission" date="2016-10" db="EMBL/GenBank/DDBJ databases">
        <authorList>
            <person name="Varghese N."/>
            <person name="Submissions S."/>
        </authorList>
    </citation>
    <scope>NUCLEOTIDE SEQUENCE [LARGE SCALE GENOMIC DNA]</scope>
    <source>
        <strain evidence="3">DSM 11005</strain>
    </source>
</reference>
<keyword evidence="3" id="KW-1185">Reference proteome</keyword>
<evidence type="ECO:0008006" key="4">
    <source>
        <dbReference type="Google" id="ProtNLM"/>
    </source>
</evidence>
<dbReference type="RefSeq" id="WP_093729335.1">
    <property type="nucleotide sequence ID" value="NZ_FMYW01000002.1"/>
</dbReference>
<sequence length="87" mass="9214">MGKINMNELTKEQIQKAMACESVEELIELAKAVGVELTKEEAEAYMAEMEDVELDSDALKQVAGGMCYSAGLGADQRCNRGGGIAGA</sequence>
<name>A0A1G6IND8_9FIRM</name>
<feature type="coiled-coil region" evidence="1">
    <location>
        <begin position="35"/>
        <end position="62"/>
    </location>
</feature>
<accession>A0A1G6IND8</accession>